<name>A0AAD9J6D2_9ANNE</name>
<dbReference type="InterPro" id="IPR000719">
    <property type="entry name" value="Prot_kinase_dom"/>
</dbReference>
<dbReference type="Pfam" id="PF00564">
    <property type="entry name" value="PB1"/>
    <property type="match status" value="1"/>
</dbReference>
<keyword evidence="1" id="KW-0723">Serine/threonine-protein kinase</keyword>
<keyword evidence="4" id="KW-0547">Nucleotide-binding</keyword>
<dbReference type="PROSITE" id="PS51745">
    <property type="entry name" value="PB1"/>
    <property type="match status" value="1"/>
</dbReference>
<evidence type="ECO:0000256" key="4">
    <source>
        <dbReference type="ARBA" id="ARBA00022741"/>
    </source>
</evidence>
<reference evidence="14" key="1">
    <citation type="journal article" date="2023" name="Mol. Biol. Evol.">
        <title>Third-Generation Sequencing Reveals the Adaptive Role of the Epigenome in Three Deep-Sea Polychaetes.</title>
        <authorList>
            <person name="Perez M."/>
            <person name="Aroh O."/>
            <person name="Sun Y."/>
            <person name="Lan Y."/>
            <person name="Juniper S.K."/>
            <person name="Young C.R."/>
            <person name="Angers B."/>
            <person name="Qian P.Y."/>
        </authorList>
    </citation>
    <scope>NUCLEOTIDE SEQUENCE</scope>
    <source>
        <strain evidence="14">P08H-3</strain>
    </source>
</reference>
<dbReference type="PANTHER" id="PTHR48013:SF9">
    <property type="entry name" value="DUAL SPECIFICITY MITOGEN-ACTIVATED PROTEIN KINASE KINASE 5"/>
    <property type="match status" value="1"/>
</dbReference>
<keyword evidence="3" id="KW-0808">Transferase</keyword>
<dbReference type="GO" id="GO:0005524">
    <property type="term" value="F:ATP binding"/>
    <property type="evidence" value="ECO:0007669"/>
    <property type="project" value="UniProtKB-KW"/>
</dbReference>
<dbReference type="Gene3D" id="3.10.20.90">
    <property type="entry name" value="Phosphatidylinositol 3-kinase Catalytic Subunit, Chain A, domain 1"/>
    <property type="match status" value="1"/>
</dbReference>
<feature type="domain" description="Protein kinase" evidence="12">
    <location>
        <begin position="169"/>
        <end position="420"/>
    </location>
</feature>
<dbReference type="Proteomes" id="UP001208570">
    <property type="component" value="Unassembled WGS sequence"/>
</dbReference>
<dbReference type="InterPro" id="IPR008271">
    <property type="entry name" value="Ser/Thr_kinase_AS"/>
</dbReference>
<dbReference type="PROSITE" id="PS50011">
    <property type="entry name" value="PROTEIN_KINASE_DOM"/>
    <property type="match status" value="1"/>
</dbReference>
<organism evidence="14 15">
    <name type="scientific">Paralvinella palmiformis</name>
    <dbReference type="NCBI Taxonomy" id="53620"/>
    <lineage>
        <taxon>Eukaryota</taxon>
        <taxon>Metazoa</taxon>
        <taxon>Spiralia</taxon>
        <taxon>Lophotrochozoa</taxon>
        <taxon>Annelida</taxon>
        <taxon>Polychaeta</taxon>
        <taxon>Sedentaria</taxon>
        <taxon>Canalipalpata</taxon>
        <taxon>Terebellida</taxon>
        <taxon>Terebelliformia</taxon>
        <taxon>Alvinellidae</taxon>
        <taxon>Paralvinella</taxon>
    </lineage>
</organism>
<evidence type="ECO:0000256" key="5">
    <source>
        <dbReference type="ARBA" id="ARBA00022777"/>
    </source>
</evidence>
<evidence type="ECO:0000256" key="3">
    <source>
        <dbReference type="ARBA" id="ARBA00022679"/>
    </source>
</evidence>
<proteinExistence type="inferred from homology"/>
<protein>
    <recommendedName>
        <fullName evidence="8">mitogen-activated protein kinase kinase</fullName>
        <ecNumber evidence="8">2.7.12.2</ecNumber>
    </recommendedName>
</protein>
<dbReference type="EC" id="2.7.12.2" evidence="8"/>
<dbReference type="Gene3D" id="1.10.510.10">
    <property type="entry name" value="Transferase(Phosphotransferase) domain 1"/>
    <property type="match status" value="1"/>
</dbReference>
<evidence type="ECO:0000313" key="14">
    <source>
        <dbReference type="EMBL" id="KAK2146871.1"/>
    </source>
</evidence>
<dbReference type="PANTHER" id="PTHR48013">
    <property type="entry name" value="DUAL SPECIFICITY MITOGEN-ACTIVATED PROTEIN KINASE KINASE 5-RELATED"/>
    <property type="match status" value="1"/>
</dbReference>
<dbReference type="EMBL" id="JAODUP010000581">
    <property type="protein sequence ID" value="KAK2146871.1"/>
    <property type="molecule type" value="Genomic_DNA"/>
</dbReference>
<evidence type="ECO:0000259" key="13">
    <source>
        <dbReference type="PROSITE" id="PS51745"/>
    </source>
</evidence>
<feature type="domain" description="PB1" evidence="13">
    <location>
        <begin position="7"/>
        <end position="97"/>
    </location>
</feature>
<comment type="catalytic activity">
    <reaction evidence="10">
        <text>L-threonyl-[protein] + ATP = O-phospho-L-threonyl-[protein] + ADP + H(+)</text>
        <dbReference type="Rhea" id="RHEA:46608"/>
        <dbReference type="Rhea" id="RHEA-COMP:11060"/>
        <dbReference type="Rhea" id="RHEA-COMP:11605"/>
        <dbReference type="ChEBI" id="CHEBI:15378"/>
        <dbReference type="ChEBI" id="CHEBI:30013"/>
        <dbReference type="ChEBI" id="CHEBI:30616"/>
        <dbReference type="ChEBI" id="CHEBI:61977"/>
        <dbReference type="ChEBI" id="CHEBI:456216"/>
        <dbReference type="EC" id="2.7.12.2"/>
    </reaction>
</comment>
<dbReference type="PROSITE" id="PS00108">
    <property type="entry name" value="PROTEIN_KINASE_ST"/>
    <property type="match status" value="1"/>
</dbReference>
<accession>A0AAD9J6D2</accession>
<dbReference type="SUPFAM" id="SSF56112">
    <property type="entry name" value="Protein kinase-like (PK-like)"/>
    <property type="match status" value="1"/>
</dbReference>
<dbReference type="InterPro" id="IPR000270">
    <property type="entry name" value="PB1_dom"/>
</dbReference>
<comment type="catalytic activity">
    <reaction evidence="11">
        <text>L-tyrosyl-[protein] + ATP = O-phospho-L-tyrosyl-[protein] + ADP + H(+)</text>
        <dbReference type="Rhea" id="RHEA:10596"/>
        <dbReference type="Rhea" id="RHEA-COMP:10136"/>
        <dbReference type="Rhea" id="RHEA-COMP:20101"/>
        <dbReference type="ChEBI" id="CHEBI:15378"/>
        <dbReference type="ChEBI" id="CHEBI:30616"/>
        <dbReference type="ChEBI" id="CHEBI:46858"/>
        <dbReference type="ChEBI" id="CHEBI:61978"/>
        <dbReference type="ChEBI" id="CHEBI:456216"/>
        <dbReference type="EC" id="2.7.12.2"/>
    </reaction>
</comment>
<evidence type="ECO:0000256" key="6">
    <source>
        <dbReference type="ARBA" id="ARBA00022840"/>
    </source>
</evidence>
<evidence type="ECO:0000256" key="2">
    <source>
        <dbReference type="ARBA" id="ARBA00022553"/>
    </source>
</evidence>
<keyword evidence="6" id="KW-0067">ATP-binding</keyword>
<keyword evidence="5" id="KW-0418">Kinase</keyword>
<gene>
    <name evidence="14" type="ORF">LSH36_581g02041</name>
</gene>
<dbReference type="GO" id="GO:0004674">
    <property type="term" value="F:protein serine/threonine kinase activity"/>
    <property type="evidence" value="ECO:0007669"/>
    <property type="project" value="UniProtKB-KW"/>
</dbReference>
<dbReference type="SMART" id="SM00220">
    <property type="entry name" value="S_TKc"/>
    <property type="match status" value="1"/>
</dbReference>
<dbReference type="SUPFAM" id="SSF54277">
    <property type="entry name" value="CAD &amp; PB1 domains"/>
    <property type="match status" value="1"/>
</dbReference>
<dbReference type="InterPro" id="IPR011009">
    <property type="entry name" value="Kinase-like_dom_sf"/>
</dbReference>
<evidence type="ECO:0000259" key="12">
    <source>
        <dbReference type="PROSITE" id="PS50011"/>
    </source>
</evidence>
<evidence type="ECO:0000256" key="11">
    <source>
        <dbReference type="ARBA" id="ARBA00051693"/>
    </source>
</evidence>
<evidence type="ECO:0000256" key="10">
    <source>
        <dbReference type="ARBA" id="ARBA00049299"/>
    </source>
</evidence>
<keyword evidence="15" id="KW-1185">Reference proteome</keyword>
<evidence type="ECO:0000313" key="15">
    <source>
        <dbReference type="Proteomes" id="UP001208570"/>
    </source>
</evidence>
<sequence>MNSESPPIVIRIRYGDSAMDWNIEHPDMVTFENTLEAINQVVNEPVAVAAFEYEDEDGDRITVRSEEEMVNMIQQYLAFQSENGIFSEPLSIYPRLGKSACKRNIEGLKVQTNPDASTVQRNNKCDTFISLMDEVDSPMEQDQGSGSSRKKSGDIQEILACGNISEGDLHFLEMLGSGNCGTVYKALHRKMSMPMAIKVIILDCTVDAQKQILSELEVLYRCKSPFIISFYGAYFMENRISICTEFMDGGSLDQYGQIPEHILGRMTVSIVRGMQYLWSLKIMHRDVKPSNILVNTTGEVKLCDFGVSVQLVESIAKTFIGTNAYMAPEKIGGQDYTVQSEVWSLGISLFEMAVGRFPYETANKNSSKPLELLNSIVLKDPPQLPRGVFSDAFVDFVANCMQKVPSARPAPEALMKHAYIERYDDEKMEAIARWVLEKVEEIQRQKIAKKTSSA</sequence>
<dbReference type="GO" id="GO:0004708">
    <property type="term" value="F:MAP kinase kinase activity"/>
    <property type="evidence" value="ECO:0007669"/>
    <property type="project" value="UniProtKB-EC"/>
</dbReference>
<comment type="similarity">
    <text evidence="7">Belongs to the protein kinase superfamily. STE Ser/Thr protein kinase family. MAP kinase kinase subfamily.</text>
</comment>
<dbReference type="FunFam" id="3.30.200.20:FF:000040">
    <property type="entry name" value="Dual specificity mitogen-activated protein kinase kinase"/>
    <property type="match status" value="1"/>
</dbReference>
<comment type="catalytic activity">
    <reaction evidence="9">
        <text>L-seryl-[protein] + ATP = O-phospho-L-seryl-[protein] + ADP + H(+)</text>
        <dbReference type="Rhea" id="RHEA:17989"/>
        <dbReference type="Rhea" id="RHEA-COMP:9863"/>
        <dbReference type="Rhea" id="RHEA-COMP:11604"/>
        <dbReference type="ChEBI" id="CHEBI:15378"/>
        <dbReference type="ChEBI" id="CHEBI:29999"/>
        <dbReference type="ChEBI" id="CHEBI:30616"/>
        <dbReference type="ChEBI" id="CHEBI:83421"/>
        <dbReference type="ChEBI" id="CHEBI:456216"/>
        <dbReference type="EC" id="2.7.12.2"/>
    </reaction>
</comment>
<dbReference type="Gene3D" id="3.30.200.20">
    <property type="entry name" value="Phosphorylase Kinase, domain 1"/>
    <property type="match status" value="1"/>
</dbReference>
<dbReference type="InterPro" id="IPR053793">
    <property type="entry name" value="PB1-like"/>
</dbReference>
<evidence type="ECO:0000256" key="9">
    <source>
        <dbReference type="ARBA" id="ARBA00049014"/>
    </source>
</evidence>
<dbReference type="FunFam" id="1.10.510.10:FF:000921">
    <property type="entry name" value="Serine/threonine-protein kinase STE7"/>
    <property type="match status" value="1"/>
</dbReference>
<dbReference type="AlphaFoldDB" id="A0AAD9J6D2"/>
<evidence type="ECO:0000256" key="7">
    <source>
        <dbReference type="ARBA" id="ARBA00038035"/>
    </source>
</evidence>
<evidence type="ECO:0000256" key="8">
    <source>
        <dbReference type="ARBA" id="ARBA00038999"/>
    </source>
</evidence>
<keyword evidence="2" id="KW-0597">Phosphoprotein</keyword>
<dbReference type="Pfam" id="PF00069">
    <property type="entry name" value="Pkinase"/>
    <property type="match status" value="1"/>
</dbReference>
<evidence type="ECO:0000256" key="1">
    <source>
        <dbReference type="ARBA" id="ARBA00022527"/>
    </source>
</evidence>
<comment type="caution">
    <text evidence="14">The sequence shown here is derived from an EMBL/GenBank/DDBJ whole genome shotgun (WGS) entry which is preliminary data.</text>
</comment>